<dbReference type="EC" id="7.1.1.-" evidence="11"/>
<evidence type="ECO:0000256" key="5">
    <source>
        <dbReference type="ARBA" id="ARBA00022692"/>
    </source>
</evidence>
<dbReference type="GO" id="GO:0005886">
    <property type="term" value="C:plasma membrane"/>
    <property type="evidence" value="ECO:0007669"/>
    <property type="project" value="UniProtKB-SubCell"/>
</dbReference>
<dbReference type="GO" id="GO:0030964">
    <property type="term" value="C:NADH dehydrogenase complex"/>
    <property type="evidence" value="ECO:0007669"/>
    <property type="project" value="TreeGrafter"/>
</dbReference>
<evidence type="ECO:0000256" key="9">
    <source>
        <dbReference type="ARBA" id="ARBA00023027"/>
    </source>
</evidence>
<dbReference type="HAMAP" id="MF_01394">
    <property type="entry name" value="NDH1_NuoA"/>
    <property type="match status" value="1"/>
</dbReference>
<evidence type="ECO:0000256" key="11">
    <source>
        <dbReference type="HAMAP-Rule" id="MF_01394"/>
    </source>
</evidence>
<name>A0A143PU46_LUTPR</name>
<dbReference type="AlphaFoldDB" id="A0A143PU46"/>
<organism evidence="13 14">
    <name type="scientific">Luteitalea pratensis</name>
    <dbReference type="NCBI Taxonomy" id="1855912"/>
    <lineage>
        <taxon>Bacteria</taxon>
        <taxon>Pseudomonadati</taxon>
        <taxon>Acidobacteriota</taxon>
        <taxon>Vicinamibacteria</taxon>
        <taxon>Vicinamibacterales</taxon>
        <taxon>Vicinamibacteraceae</taxon>
        <taxon>Luteitalea</taxon>
    </lineage>
</organism>
<sequence length="120" mass="13780">MDGWLPILLLMAFGFSFAAGNVFLSQFLGPRNPTAEKLAPYECGMPPVGDARERMSVRFYLVAMIFLLFDIEVAFLYPWAVALRELRWTGFVQILVFFLILLSGYAYVWRKGALDWNTQD</sequence>
<comment type="similarity">
    <text evidence="2 11 12">Belongs to the complex I subunit 3 family.</text>
</comment>
<dbReference type="EMBL" id="CP015136">
    <property type="protein sequence ID" value="AMY11693.1"/>
    <property type="molecule type" value="Genomic_DNA"/>
</dbReference>
<feature type="transmembrane region" description="Helical" evidence="11">
    <location>
        <begin position="59"/>
        <end position="80"/>
    </location>
</feature>
<dbReference type="Pfam" id="PF00507">
    <property type="entry name" value="Oxidored_q4"/>
    <property type="match status" value="1"/>
</dbReference>
<keyword evidence="10 11" id="KW-0472">Membrane</keyword>
<keyword evidence="8 11" id="KW-1133">Transmembrane helix</keyword>
<accession>A0A143PU46</accession>
<comment type="subunit">
    <text evidence="11">NDH-1 is composed of 14 different subunits. Subunits NuoA, H, J, K, L, M, N constitute the membrane sector of the complex.</text>
</comment>
<feature type="transmembrane region" description="Helical" evidence="11">
    <location>
        <begin position="86"/>
        <end position="108"/>
    </location>
</feature>
<comment type="function">
    <text evidence="11">NDH-1 shuttles electrons from NADH, via FMN and iron-sulfur (Fe-S) centers, to quinones in the respiratory chain. The immediate electron acceptor for the enzyme in this species is believed to be ubiquinone. Couples the redox reaction to proton translocation (for every two electrons transferred, four hydrogen ions are translocated across the cytoplasmic membrane), and thus conserves the redox energy in a proton gradient.</text>
</comment>
<evidence type="ECO:0000256" key="10">
    <source>
        <dbReference type="ARBA" id="ARBA00023136"/>
    </source>
</evidence>
<dbReference type="GO" id="GO:0048038">
    <property type="term" value="F:quinone binding"/>
    <property type="evidence" value="ECO:0007669"/>
    <property type="project" value="UniProtKB-KW"/>
</dbReference>
<keyword evidence="9 11" id="KW-0520">NAD</keyword>
<dbReference type="GO" id="GO:0008137">
    <property type="term" value="F:NADH dehydrogenase (ubiquinone) activity"/>
    <property type="evidence" value="ECO:0007669"/>
    <property type="project" value="InterPro"/>
</dbReference>
<dbReference type="STRING" id="1855912.LuPra_04951"/>
<evidence type="ECO:0000256" key="1">
    <source>
        <dbReference type="ARBA" id="ARBA00004141"/>
    </source>
</evidence>
<keyword evidence="14" id="KW-1185">Reference proteome</keyword>
<keyword evidence="4 11" id="KW-1003">Cell membrane</keyword>
<dbReference type="InterPro" id="IPR000440">
    <property type="entry name" value="NADH_UbQ/plastoQ_OxRdtase_su3"/>
</dbReference>
<keyword evidence="3 11" id="KW-0813">Transport</keyword>
<dbReference type="Proteomes" id="UP000076079">
    <property type="component" value="Chromosome"/>
</dbReference>
<keyword evidence="7 11" id="KW-1278">Translocase</keyword>
<proteinExistence type="inferred from homology"/>
<evidence type="ECO:0000313" key="14">
    <source>
        <dbReference type="Proteomes" id="UP000076079"/>
    </source>
</evidence>
<dbReference type="InterPro" id="IPR038430">
    <property type="entry name" value="NDAH_ubi_oxred_su3_sf"/>
</dbReference>
<evidence type="ECO:0000256" key="12">
    <source>
        <dbReference type="RuleBase" id="RU003639"/>
    </source>
</evidence>
<evidence type="ECO:0000256" key="2">
    <source>
        <dbReference type="ARBA" id="ARBA00008472"/>
    </source>
</evidence>
<dbReference type="PANTHER" id="PTHR11058">
    <property type="entry name" value="NADH-UBIQUINONE OXIDOREDUCTASE CHAIN 3"/>
    <property type="match status" value="1"/>
</dbReference>
<keyword evidence="11" id="KW-0830">Ubiquinone</keyword>
<comment type="subcellular location">
    <subcellularLocation>
        <location evidence="11 12">Cell membrane</location>
        <topology evidence="11 12">Multi-pass membrane protein</topology>
    </subcellularLocation>
    <subcellularLocation>
        <location evidence="1">Membrane</location>
        <topology evidence="1">Multi-pass membrane protein</topology>
    </subcellularLocation>
</comment>
<evidence type="ECO:0000313" key="13">
    <source>
        <dbReference type="EMBL" id="AMY11693.1"/>
    </source>
</evidence>
<keyword evidence="13" id="KW-0560">Oxidoreductase</keyword>
<dbReference type="PATRIC" id="fig|1813736.3.peg.5206"/>
<evidence type="ECO:0000256" key="4">
    <source>
        <dbReference type="ARBA" id="ARBA00022475"/>
    </source>
</evidence>
<dbReference type="PANTHER" id="PTHR11058:SF22">
    <property type="entry name" value="NADH-QUINONE OXIDOREDUCTASE SUBUNIT A"/>
    <property type="match status" value="1"/>
</dbReference>
<protein>
    <recommendedName>
        <fullName evidence="11">NADH-quinone oxidoreductase subunit A</fullName>
        <ecNumber evidence="11">7.1.1.-</ecNumber>
    </recommendedName>
    <alternativeName>
        <fullName evidence="11">NADH dehydrogenase I subunit A</fullName>
    </alternativeName>
    <alternativeName>
        <fullName evidence="11">NDH-1 subunit A</fullName>
    </alternativeName>
    <alternativeName>
        <fullName evidence="11">NUO1</fullName>
    </alternativeName>
</protein>
<dbReference type="OrthoDB" id="9791970at2"/>
<gene>
    <name evidence="13" type="primary">ndhC_2</name>
    <name evidence="11" type="synonym">nuoA</name>
    <name evidence="13" type="ORF">LuPra_04951</name>
</gene>
<feature type="transmembrane region" description="Helical" evidence="11">
    <location>
        <begin position="6"/>
        <end position="24"/>
    </location>
</feature>
<evidence type="ECO:0000256" key="7">
    <source>
        <dbReference type="ARBA" id="ARBA00022967"/>
    </source>
</evidence>
<evidence type="ECO:0000256" key="6">
    <source>
        <dbReference type="ARBA" id="ARBA00022719"/>
    </source>
</evidence>
<reference evidence="14" key="2">
    <citation type="submission" date="2016-04" db="EMBL/GenBank/DDBJ databases">
        <title>First Complete Genome Sequence of a Subdivision 6 Acidobacterium.</title>
        <authorList>
            <person name="Huang S."/>
            <person name="Vieira S."/>
            <person name="Bunk B."/>
            <person name="Riedel T."/>
            <person name="Sproeer C."/>
            <person name="Overmann J."/>
        </authorList>
    </citation>
    <scope>NUCLEOTIDE SEQUENCE [LARGE SCALE GENOMIC DNA]</scope>
    <source>
        <strain evidence="14">DSM 100886 HEG_-6_39</strain>
    </source>
</reference>
<evidence type="ECO:0000256" key="3">
    <source>
        <dbReference type="ARBA" id="ARBA00022448"/>
    </source>
</evidence>
<reference evidence="13 14" key="1">
    <citation type="journal article" date="2016" name="Genome Announc.">
        <title>First Complete Genome Sequence of a Subdivision 6 Acidobacterium Strain.</title>
        <authorList>
            <person name="Huang S."/>
            <person name="Vieira S."/>
            <person name="Bunk B."/>
            <person name="Riedel T."/>
            <person name="Sproer C."/>
            <person name="Overmann J."/>
        </authorList>
    </citation>
    <scope>NUCLEOTIDE SEQUENCE [LARGE SCALE GENOMIC DNA]</scope>
    <source>
        <strain evidence="14">DSM 100886 HEG_-6_39</strain>
    </source>
</reference>
<dbReference type="RefSeq" id="WP_110173216.1">
    <property type="nucleotide sequence ID" value="NZ_CP015136.1"/>
</dbReference>
<dbReference type="GO" id="GO:0050136">
    <property type="term" value="F:NADH dehydrogenase (quinone) (non-electrogenic) activity"/>
    <property type="evidence" value="ECO:0007669"/>
    <property type="project" value="UniProtKB-UniRule"/>
</dbReference>
<keyword evidence="5 11" id="KW-0812">Transmembrane</keyword>
<comment type="catalytic activity">
    <reaction evidence="11 12">
        <text>a quinone + NADH + 5 H(+)(in) = a quinol + NAD(+) + 4 H(+)(out)</text>
        <dbReference type="Rhea" id="RHEA:57888"/>
        <dbReference type="ChEBI" id="CHEBI:15378"/>
        <dbReference type="ChEBI" id="CHEBI:24646"/>
        <dbReference type="ChEBI" id="CHEBI:57540"/>
        <dbReference type="ChEBI" id="CHEBI:57945"/>
        <dbReference type="ChEBI" id="CHEBI:132124"/>
    </reaction>
</comment>
<dbReference type="Gene3D" id="1.20.58.1610">
    <property type="entry name" value="NADH:ubiquinone/plastoquinone oxidoreductase, chain 3"/>
    <property type="match status" value="1"/>
</dbReference>
<dbReference type="InterPro" id="IPR023043">
    <property type="entry name" value="NAD(P)H_OxRDtase_bac/plastid"/>
</dbReference>
<dbReference type="KEGG" id="abac:LuPra_04951"/>
<evidence type="ECO:0000256" key="8">
    <source>
        <dbReference type="ARBA" id="ARBA00022989"/>
    </source>
</evidence>
<keyword evidence="6 11" id="KW-0874">Quinone</keyword>